<reference evidence="2" key="1">
    <citation type="submission" date="2019-04" db="EMBL/GenBank/DDBJ databases">
        <title>Genome assembly of Zosterops borbonicus 15179.</title>
        <authorList>
            <person name="Leroy T."/>
            <person name="Anselmetti Y."/>
            <person name="Tilak M.-K."/>
            <person name="Nabholz B."/>
        </authorList>
    </citation>
    <scope>NUCLEOTIDE SEQUENCE</scope>
    <source>
        <strain evidence="2">HGM_15179</strain>
        <tissue evidence="2">Muscle</tissue>
    </source>
</reference>
<dbReference type="PANTHER" id="PTHR33332">
    <property type="entry name" value="REVERSE TRANSCRIPTASE DOMAIN-CONTAINING PROTEIN"/>
    <property type="match status" value="1"/>
</dbReference>
<keyword evidence="3" id="KW-1185">Reference proteome</keyword>
<protein>
    <recommendedName>
        <fullName evidence="4">Reverse transcriptase domain-containing protein</fullName>
    </recommendedName>
</protein>
<evidence type="ECO:0000313" key="3">
    <source>
        <dbReference type="Proteomes" id="UP000796761"/>
    </source>
</evidence>
<evidence type="ECO:0008006" key="4">
    <source>
        <dbReference type="Google" id="ProtNLM"/>
    </source>
</evidence>
<dbReference type="AlphaFoldDB" id="A0A8K1GWJ7"/>
<dbReference type="Proteomes" id="UP000796761">
    <property type="component" value="Unassembled WGS sequence"/>
</dbReference>
<dbReference type="EMBL" id="SWJQ01000032">
    <property type="protein sequence ID" value="TRZ25136.1"/>
    <property type="molecule type" value="Genomic_DNA"/>
</dbReference>
<gene>
    <name evidence="2" type="ORF">HGM15179_001944</name>
</gene>
<accession>A0A8K1GWJ7</accession>
<comment type="caution">
    <text evidence="2">The sequence shown here is derived from an EMBL/GenBank/DDBJ whole genome shotgun (WGS) entry which is preliminary data.</text>
</comment>
<sequence length="119" mass="13145">MRFSRILLDKISSTQLDKHVMGWVSSWLVGQAQRVTVNGVTSDWGPVTGGVPQGSILSPVIFNVFISDLGTGLEGKQSKFTEDTKLGGAVESFESRDPAERPWQIREPGNHQLYEIQQS</sequence>
<organism evidence="2 3">
    <name type="scientific">Zosterops borbonicus</name>
    <dbReference type="NCBI Taxonomy" id="364589"/>
    <lineage>
        <taxon>Eukaryota</taxon>
        <taxon>Metazoa</taxon>
        <taxon>Chordata</taxon>
        <taxon>Craniata</taxon>
        <taxon>Vertebrata</taxon>
        <taxon>Euteleostomi</taxon>
        <taxon>Archelosauria</taxon>
        <taxon>Archosauria</taxon>
        <taxon>Dinosauria</taxon>
        <taxon>Saurischia</taxon>
        <taxon>Theropoda</taxon>
        <taxon>Coelurosauria</taxon>
        <taxon>Aves</taxon>
        <taxon>Neognathae</taxon>
        <taxon>Neoaves</taxon>
        <taxon>Telluraves</taxon>
        <taxon>Australaves</taxon>
        <taxon>Passeriformes</taxon>
        <taxon>Sylvioidea</taxon>
        <taxon>Zosteropidae</taxon>
        <taxon>Zosterops</taxon>
    </lineage>
</organism>
<feature type="region of interest" description="Disordered" evidence="1">
    <location>
        <begin position="89"/>
        <end position="110"/>
    </location>
</feature>
<proteinExistence type="predicted"/>
<feature type="compositionally biased region" description="Basic and acidic residues" evidence="1">
    <location>
        <begin position="93"/>
        <end position="104"/>
    </location>
</feature>
<evidence type="ECO:0000256" key="1">
    <source>
        <dbReference type="SAM" id="MobiDB-lite"/>
    </source>
</evidence>
<dbReference type="OrthoDB" id="9120753at2759"/>
<name>A0A8K1GWJ7_9PASS</name>
<evidence type="ECO:0000313" key="2">
    <source>
        <dbReference type="EMBL" id="TRZ25136.1"/>
    </source>
</evidence>